<dbReference type="PROSITE" id="PS01124">
    <property type="entry name" value="HTH_ARAC_FAMILY_2"/>
    <property type="match status" value="1"/>
</dbReference>
<evidence type="ECO:0000256" key="2">
    <source>
        <dbReference type="ARBA" id="ARBA00023125"/>
    </source>
</evidence>
<dbReference type="PRINTS" id="PR00032">
    <property type="entry name" value="HTHARAC"/>
</dbReference>
<dbReference type="Gene3D" id="1.10.10.60">
    <property type="entry name" value="Homeodomain-like"/>
    <property type="match status" value="1"/>
</dbReference>
<keyword evidence="2" id="KW-0238">DNA-binding</keyword>
<keyword evidence="6" id="KW-1185">Reference proteome</keyword>
<keyword evidence="3" id="KW-0804">Transcription</keyword>
<dbReference type="InterPro" id="IPR050204">
    <property type="entry name" value="AraC_XylS_family_regulators"/>
</dbReference>
<reference evidence="5 6" key="1">
    <citation type="submission" date="2020-04" db="EMBL/GenBank/DDBJ databases">
        <title>Paraburkholderia sp. RP-4-7 isolated from soil.</title>
        <authorList>
            <person name="Dahal R.H."/>
        </authorList>
    </citation>
    <scope>NUCLEOTIDE SEQUENCE [LARGE SCALE GENOMIC DNA]</scope>
    <source>
        <strain evidence="5 6">RP-4-7</strain>
    </source>
</reference>
<dbReference type="SUPFAM" id="SSF46689">
    <property type="entry name" value="Homeodomain-like"/>
    <property type="match status" value="1"/>
</dbReference>
<evidence type="ECO:0000313" key="6">
    <source>
        <dbReference type="Proteomes" id="UP000544134"/>
    </source>
</evidence>
<accession>A0A848I6N1</accession>
<dbReference type="InterPro" id="IPR018060">
    <property type="entry name" value="HTH_AraC"/>
</dbReference>
<comment type="caution">
    <text evidence="5">The sequence shown here is derived from an EMBL/GenBank/DDBJ whole genome shotgun (WGS) entry which is preliminary data.</text>
</comment>
<dbReference type="RefSeq" id="WP_169484110.1">
    <property type="nucleotide sequence ID" value="NZ_JABBGJ010000004.1"/>
</dbReference>
<feature type="domain" description="HTH araC/xylS-type" evidence="4">
    <location>
        <begin position="245"/>
        <end position="346"/>
    </location>
</feature>
<evidence type="ECO:0000259" key="4">
    <source>
        <dbReference type="PROSITE" id="PS01124"/>
    </source>
</evidence>
<evidence type="ECO:0000313" key="5">
    <source>
        <dbReference type="EMBL" id="NML97119.1"/>
    </source>
</evidence>
<sequence length="350" mass="40024">MTIKVLMDGLIILKHHGRRQSVKWHSSLREIAMPSVYSLDSVPVKERFARYRDLVETYYVPVSVECHRPERFNAWINGTNLGAVTAGTSLLGEQDVDRRTEHIARSEDDRVKLIVPLSGSIFVNQDSRNTLIRPGEFYVTDPTRPYQESIVGDLTFLYFLFPRNLLTSKLSRIENVTATGFDRKRPYARLAVDYAKSLSNVLDEFEPTSASQAGAIAADLFTMALWERLDEVQTHSTVHRSAQFRRAKAFIDQHLKDPNLNLEQVAVAMQLSTRYLHGLLSEGGLKYRRYVLEQRLARCAKDLTVAGNLDSSITEIAYRWGFFDSAHFSRSFKAFYGMSPRDYRASNQSR</sequence>
<gene>
    <name evidence="5" type="ORF">HHL24_03980</name>
</gene>
<dbReference type="Pfam" id="PF14525">
    <property type="entry name" value="AraC_binding_2"/>
    <property type="match status" value="1"/>
</dbReference>
<keyword evidence="1" id="KW-0805">Transcription regulation</keyword>
<dbReference type="PANTHER" id="PTHR46796">
    <property type="entry name" value="HTH-TYPE TRANSCRIPTIONAL ACTIVATOR RHAS-RELATED"/>
    <property type="match status" value="1"/>
</dbReference>
<dbReference type="Pfam" id="PF12833">
    <property type="entry name" value="HTH_18"/>
    <property type="match status" value="1"/>
</dbReference>
<dbReference type="InterPro" id="IPR020449">
    <property type="entry name" value="Tscrpt_reg_AraC-type_HTH"/>
</dbReference>
<dbReference type="SMART" id="SM00342">
    <property type="entry name" value="HTH_ARAC"/>
    <property type="match status" value="1"/>
</dbReference>
<proteinExistence type="predicted"/>
<organism evidence="5 6">
    <name type="scientific">Paraburkholderia polaris</name>
    <dbReference type="NCBI Taxonomy" id="2728848"/>
    <lineage>
        <taxon>Bacteria</taxon>
        <taxon>Pseudomonadati</taxon>
        <taxon>Pseudomonadota</taxon>
        <taxon>Betaproteobacteria</taxon>
        <taxon>Burkholderiales</taxon>
        <taxon>Burkholderiaceae</taxon>
        <taxon>Paraburkholderia</taxon>
    </lineage>
</organism>
<dbReference type="GO" id="GO:0003700">
    <property type="term" value="F:DNA-binding transcription factor activity"/>
    <property type="evidence" value="ECO:0007669"/>
    <property type="project" value="InterPro"/>
</dbReference>
<name>A0A848I6N1_9BURK</name>
<evidence type="ECO:0000256" key="3">
    <source>
        <dbReference type="ARBA" id="ARBA00023163"/>
    </source>
</evidence>
<evidence type="ECO:0000256" key="1">
    <source>
        <dbReference type="ARBA" id="ARBA00023015"/>
    </source>
</evidence>
<dbReference type="GO" id="GO:0043565">
    <property type="term" value="F:sequence-specific DNA binding"/>
    <property type="evidence" value="ECO:0007669"/>
    <property type="project" value="InterPro"/>
</dbReference>
<dbReference type="EMBL" id="JABBGJ010000004">
    <property type="protein sequence ID" value="NML97119.1"/>
    <property type="molecule type" value="Genomic_DNA"/>
</dbReference>
<dbReference type="InterPro" id="IPR035418">
    <property type="entry name" value="AraC-bd_2"/>
</dbReference>
<dbReference type="InterPro" id="IPR009057">
    <property type="entry name" value="Homeodomain-like_sf"/>
</dbReference>
<protein>
    <submittedName>
        <fullName evidence="5">Helix-turn-helix domain-containing protein</fullName>
    </submittedName>
</protein>
<dbReference type="Proteomes" id="UP000544134">
    <property type="component" value="Unassembled WGS sequence"/>
</dbReference>
<dbReference type="PANTHER" id="PTHR46796:SF6">
    <property type="entry name" value="ARAC SUBFAMILY"/>
    <property type="match status" value="1"/>
</dbReference>
<dbReference type="AlphaFoldDB" id="A0A848I6N1"/>